<evidence type="ECO:0000313" key="3">
    <source>
        <dbReference type="EMBL" id="KLN32933.1"/>
    </source>
</evidence>
<dbReference type="STRING" id="264251.FB00_20345"/>
<protein>
    <recommendedName>
        <fullName evidence="2">DUF1918 domain-containing protein</fullName>
    </recommendedName>
</protein>
<comment type="caution">
    <text evidence="3">The sequence shown here is derived from an EMBL/GenBank/DDBJ whole genome shotgun (WGS) entry which is preliminary data.</text>
</comment>
<dbReference type="EMBL" id="JNBQ01000055">
    <property type="protein sequence ID" value="KLN32933.1"/>
    <property type="molecule type" value="Genomic_DNA"/>
</dbReference>
<gene>
    <name evidence="3" type="ORF">FB00_20345</name>
</gene>
<reference evidence="3 4" key="1">
    <citation type="submission" date="2014-05" db="EMBL/GenBank/DDBJ databases">
        <title>Cellulosimicrobium funkei U11 genome.</title>
        <authorList>
            <person name="Hu C."/>
            <person name="Gong Y."/>
            <person name="Wan W."/>
            <person name="Jiang M."/>
        </authorList>
    </citation>
    <scope>NUCLEOTIDE SEQUENCE [LARGE SCALE GENOMIC DNA]</scope>
    <source>
        <strain evidence="3 4">U11</strain>
    </source>
</reference>
<accession>A0A0H2KIC6</accession>
<name>A0A0H2KIC6_9MICO</name>
<feature type="domain" description="DUF1918" evidence="2">
    <location>
        <begin position="3"/>
        <end position="59"/>
    </location>
</feature>
<dbReference type="Proteomes" id="UP000035265">
    <property type="component" value="Unassembled WGS sequence"/>
</dbReference>
<evidence type="ECO:0000256" key="1">
    <source>
        <dbReference type="SAM" id="MobiDB-lite"/>
    </source>
</evidence>
<proteinExistence type="predicted"/>
<dbReference type="AlphaFoldDB" id="A0A0H2KIC6"/>
<dbReference type="PATRIC" id="fig|264251.5.peg.4123"/>
<dbReference type="InterPro" id="IPR015035">
    <property type="entry name" value="DUF1918"/>
</dbReference>
<feature type="compositionally biased region" description="Basic and acidic residues" evidence="1">
    <location>
        <begin position="18"/>
        <end position="28"/>
    </location>
</feature>
<organism evidence="3 4">
    <name type="scientific">Cellulosimicrobium funkei</name>
    <dbReference type="NCBI Taxonomy" id="264251"/>
    <lineage>
        <taxon>Bacteria</taxon>
        <taxon>Bacillati</taxon>
        <taxon>Actinomycetota</taxon>
        <taxon>Actinomycetes</taxon>
        <taxon>Micrococcales</taxon>
        <taxon>Promicromonosporaceae</taxon>
        <taxon>Cellulosimicrobium</taxon>
    </lineage>
</organism>
<feature type="region of interest" description="Disordered" evidence="1">
    <location>
        <begin position="14"/>
        <end position="38"/>
    </location>
</feature>
<dbReference type="Pfam" id="PF08940">
    <property type="entry name" value="DUF1918"/>
    <property type="match status" value="1"/>
</dbReference>
<keyword evidence="4" id="KW-1185">Reference proteome</keyword>
<dbReference type="Gene3D" id="2.30.30.440">
    <property type="entry name" value="Domain of unknown function DUF1918"/>
    <property type="match status" value="1"/>
</dbReference>
<evidence type="ECO:0000259" key="2">
    <source>
        <dbReference type="Pfam" id="PF08940"/>
    </source>
</evidence>
<dbReference type="SUPFAM" id="SSF50118">
    <property type="entry name" value="Cell growth inhibitor/plasmid maintenance toxic component"/>
    <property type="match status" value="1"/>
</dbReference>
<dbReference type="RefSeq" id="WP_047234665.1">
    <property type="nucleotide sequence ID" value="NZ_JNBQ01000055.1"/>
</dbReference>
<sequence length="77" mass="8119">MTRAAPGDRIIVRSGRIGGHDRDGEVLEARGPGGSPPLLVRWSDDGHVTLYFPGPDTVVHDGTGDDLTADTITRTPA</sequence>
<evidence type="ECO:0000313" key="4">
    <source>
        <dbReference type="Proteomes" id="UP000035265"/>
    </source>
</evidence>